<dbReference type="Pfam" id="PF00672">
    <property type="entry name" value="HAMP"/>
    <property type="match status" value="1"/>
</dbReference>
<evidence type="ECO:0000256" key="2">
    <source>
        <dbReference type="ARBA" id="ARBA00022989"/>
    </source>
</evidence>
<dbReference type="Pfam" id="PF00211">
    <property type="entry name" value="Guanylate_cyc"/>
    <property type="match status" value="1"/>
</dbReference>
<proteinExistence type="predicted"/>
<name>A0ABX1KAV1_9MICO</name>
<evidence type="ECO:0000256" key="3">
    <source>
        <dbReference type="SAM" id="MobiDB-lite"/>
    </source>
</evidence>
<dbReference type="CDD" id="cd06225">
    <property type="entry name" value="HAMP"/>
    <property type="match status" value="1"/>
</dbReference>
<evidence type="ECO:0000259" key="6">
    <source>
        <dbReference type="PROSITE" id="PS50885"/>
    </source>
</evidence>
<dbReference type="SMART" id="SM00304">
    <property type="entry name" value="HAMP"/>
    <property type="match status" value="1"/>
</dbReference>
<organism evidence="7 8">
    <name type="scientific">Microbacterium salsuginis</name>
    <dbReference type="NCBI Taxonomy" id="2722803"/>
    <lineage>
        <taxon>Bacteria</taxon>
        <taxon>Bacillati</taxon>
        <taxon>Actinomycetota</taxon>
        <taxon>Actinomycetes</taxon>
        <taxon>Micrococcales</taxon>
        <taxon>Microbacteriaceae</taxon>
        <taxon>Microbacterium</taxon>
    </lineage>
</organism>
<evidence type="ECO:0000256" key="1">
    <source>
        <dbReference type="ARBA" id="ARBA00022692"/>
    </source>
</evidence>
<dbReference type="SUPFAM" id="SSF55073">
    <property type="entry name" value="Nucleotide cyclase"/>
    <property type="match status" value="1"/>
</dbReference>
<feature type="transmembrane region" description="Helical" evidence="4">
    <location>
        <begin position="31"/>
        <end position="52"/>
    </location>
</feature>
<dbReference type="Gene3D" id="3.30.450.20">
    <property type="entry name" value="PAS domain"/>
    <property type="match status" value="1"/>
</dbReference>
<gene>
    <name evidence="7" type="ORF">HF576_09885</name>
</gene>
<evidence type="ECO:0000313" key="8">
    <source>
        <dbReference type="Proteomes" id="UP001429745"/>
    </source>
</evidence>
<dbReference type="InterPro" id="IPR003660">
    <property type="entry name" value="HAMP_dom"/>
</dbReference>
<dbReference type="CDD" id="cd07302">
    <property type="entry name" value="CHD"/>
    <property type="match status" value="1"/>
</dbReference>
<keyword evidence="1 4" id="KW-0812">Transmembrane</keyword>
<feature type="domain" description="HAMP" evidence="6">
    <location>
        <begin position="454"/>
        <end position="506"/>
    </location>
</feature>
<dbReference type="Gene3D" id="3.30.70.1230">
    <property type="entry name" value="Nucleotide cyclase"/>
    <property type="match status" value="1"/>
</dbReference>
<evidence type="ECO:0000259" key="5">
    <source>
        <dbReference type="PROSITE" id="PS50125"/>
    </source>
</evidence>
<keyword evidence="8" id="KW-1185">Reference proteome</keyword>
<dbReference type="PANTHER" id="PTHR45655:SF13">
    <property type="entry name" value="SOLUBLE GUANYLATE CYCLASE GCY-32-RELATED"/>
    <property type="match status" value="1"/>
</dbReference>
<dbReference type="SUPFAM" id="SSF158472">
    <property type="entry name" value="HAMP domain-like"/>
    <property type="match status" value="1"/>
</dbReference>
<sequence>MSESEKLREQSVPTAPERRRRRGGLSIQSKLLIMLLAVSLVSSVVVGVIGFVSGRESLRAAAIDQLTTIRELRAHEVEEFIDSTQTGVTLDSRNLSAQTASVAFNEGWEQLQASPPAPEVTEGLEAYYRDVFVPSYEARTQRDQPDTALMPETNAGQYLQYHYTAQFQDFDEALQFQDAGDGSAWSAAHARYHDYFQRLVNQVGYEDLLVLNTEGDVVYSAYKGIDLGISLDSAPYRDTALADAYSAVMATNSVTAVETRDLERWAPSLGRHALWVVSPIGNDDRVTGALAAQISLDQVNDVMSGGRQWKEQGLGDTGEVYLAGRDDLMRSVAREIVESPEAYAEDVIANGTPPDVAERMEFVGGTVGLQPVDTFAVNEAQAGREGAGIAQEYIGDESIVAYRPVEIDGLDWVAVARIDSAEAFAPVTEFTRNLVLSTLAILLAVSVASLLLAQVFTRPIKRLVDAVRRVAGGDLAVQVPEGSRDEFGDLGNAFNDMAASLRIKQDLIEVQREENEKLLLTLMPETVAERYKKGEETIAEQHDNVSVVFAELVGFDEHSQQLNSSDEITQLNALMRGFDEAAQKAGVEKVRTLRGGYLASSGLIVPRVDNVRRAVDFAREMRAVVQRFNSQYGTDIDLRAGVDTGTVTSGLVARTSLAYDLWGDAVSLAYRVRSVTGEPGIYVSQSVRDRLQESVNFVQAGTVELQGRTQPVWRIE</sequence>
<keyword evidence="2 4" id="KW-1133">Transmembrane helix</keyword>
<dbReference type="InterPro" id="IPR001054">
    <property type="entry name" value="A/G_cyclase"/>
</dbReference>
<dbReference type="Proteomes" id="UP001429745">
    <property type="component" value="Unassembled WGS sequence"/>
</dbReference>
<dbReference type="PANTHER" id="PTHR45655">
    <property type="entry name" value="GUANYLATE CYCLASE SOLUBLE SUBUNIT BETA-2"/>
    <property type="match status" value="1"/>
</dbReference>
<dbReference type="InterPro" id="IPR029787">
    <property type="entry name" value="Nucleotide_cyclase"/>
</dbReference>
<evidence type="ECO:0000313" key="7">
    <source>
        <dbReference type="EMBL" id="NLP84162.1"/>
    </source>
</evidence>
<comment type="caution">
    <text evidence="7">The sequence shown here is derived from an EMBL/GenBank/DDBJ whole genome shotgun (WGS) entry which is preliminary data.</text>
</comment>
<dbReference type="Gene3D" id="1.10.8.500">
    <property type="entry name" value="HAMP domain in histidine kinase"/>
    <property type="match status" value="1"/>
</dbReference>
<feature type="transmembrane region" description="Helical" evidence="4">
    <location>
        <begin position="434"/>
        <end position="453"/>
    </location>
</feature>
<dbReference type="PROSITE" id="PS50885">
    <property type="entry name" value="HAMP"/>
    <property type="match status" value="1"/>
</dbReference>
<evidence type="ECO:0000256" key="4">
    <source>
        <dbReference type="SAM" id="Phobius"/>
    </source>
</evidence>
<reference evidence="7 8" key="1">
    <citation type="submission" date="2020-04" db="EMBL/GenBank/DDBJ databases">
        <title>CFH 90308 Microbacterium sp.</title>
        <authorList>
            <person name="Nie G."/>
            <person name="Ming H."/>
            <person name="Xia T."/>
        </authorList>
    </citation>
    <scope>NUCLEOTIDE SEQUENCE [LARGE SCALE GENOMIC DNA]</scope>
    <source>
        <strain evidence="7 8">CFH 90308</strain>
    </source>
</reference>
<dbReference type="EMBL" id="JABACI010000002">
    <property type="protein sequence ID" value="NLP84162.1"/>
    <property type="molecule type" value="Genomic_DNA"/>
</dbReference>
<feature type="region of interest" description="Disordered" evidence="3">
    <location>
        <begin position="1"/>
        <end position="21"/>
    </location>
</feature>
<dbReference type="PROSITE" id="PS50125">
    <property type="entry name" value="GUANYLATE_CYCLASE_2"/>
    <property type="match status" value="1"/>
</dbReference>
<dbReference type="RefSeq" id="WP_168912622.1">
    <property type="nucleotide sequence ID" value="NZ_JABACI010000002.1"/>
</dbReference>
<protein>
    <submittedName>
        <fullName evidence="7">HAMP domain-containing protein</fullName>
    </submittedName>
</protein>
<accession>A0ABX1KAV1</accession>
<feature type="domain" description="Guanylate cyclase" evidence="5">
    <location>
        <begin position="546"/>
        <end position="673"/>
    </location>
</feature>
<dbReference type="SMART" id="SM00044">
    <property type="entry name" value="CYCc"/>
    <property type="match status" value="1"/>
</dbReference>
<keyword evidence="4" id="KW-0472">Membrane</keyword>